<dbReference type="PIRSF" id="PIRSF031679">
    <property type="entry name" value="Mtase_Alr7345_prd"/>
    <property type="match status" value="1"/>
</dbReference>
<dbReference type="RefSeq" id="WP_146572079.1">
    <property type="nucleotide sequence ID" value="NZ_CP042306.1"/>
</dbReference>
<keyword evidence="2" id="KW-0808">Transferase</keyword>
<organism evidence="2 3">
    <name type="scientific">Sphingomonas panacisoli</name>
    <dbReference type="NCBI Taxonomy" id="1813879"/>
    <lineage>
        <taxon>Bacteria</taxon>
        <taxon>Pseudomonadati</taxon>
        <taxon>Pseudomonadota</taxon>
        <taxon>Alphaproteobacteria</taxon>
        <taxon>Sphingomonadales</taxon>
        <taxon>Sphingomonadaceae</taxon>
        <taxon>Sphingomonas</taxon>
    </lineage>
</organism>
<dbReference type="Proteomes" id="UP000315673">
    <property type="component" value="Chromosome"/>
</dbReference>
<dbReference type="Pfam" id="PF01135">
    <property type="entry name" value="PCMT"/>
    <property type="match status" value="1"/>
</dbReference>
<dbReference type="InterPro" id="IPR016980">
    <property type="entry name" value="S-AdoMet-dep_MeTrfase_Alr7345"/>
</dbReference>
<reference evidence="2 3" key="1">
    <citation type="submission" date="2019-07" db="EMBL/GenBank/DDBJ databases">
        <title>Full genome sequence of Sphingomonas sp. 4R-6-7(HKS19).</title>
        <authorList>
            <person name="Im W.-T."/>
        </authorList>
    </citation>
    <scope>NUCLEOTIDE SEQUENCE [LARGE SCALE GENOMIC DNA]</scope>
    <source>
        <strain evidence="2 3">HKS19</strain>
    </source>
</reference>
<evidence type="ECO:0000313" key="3">
    <source>
        <dbReference type="Proteomes" id="UP000315673"/>
    </source>
</evidence>
<feature type="chain" id="PRO_5022970825" evidence="1">
    <location>
        <begin position="26"/>
        <end position="260"/>
    </location>
</feature>
<keyword evidence="2" id="KW-0489">Methyltransferase</keyword>
<proteinExistence type="predicted"/>
<name>A0A5B8LJG4_9SPHN</name>
<evidence type="ECO:0000256" key="1">
    <source>
        <dbReference type="SAM" id="SignalP"/>
    </source>
</evidence>
<dbReference type="KEGG" id="spai:FPZ24_11390"/>
<dbReference type="CDD" id="cd02440">
    <property type="entry name" value="AdoMet_MTases"/>
    <property type="match status" value="1"/>
</dbReference>
<accession>A0A5B8LJG4</accession>
<dbReference type="Gene3D" id="3.40.50.150">
    <property type="entry name" value="Vaccinia Virus protein VP39"/>
    <property type="match status" value="1"/>
</dbReference>
<sequence length="260" mass="28108">MLYLKRLTLSSLIIIPALLAMPAPAGSAAAKRAASPLARALADPARGTDRTADDRRHPAALIALAGVKPGQRVLDLIPGSGYWTRIFSRIVGPRGRVYAVWPEAYGKLAQPNVATLRAMSATPAFANVVTSVQPTTDLTAPEPLDMVWTSQNYHDYADPFMGSPGPDSLARAVFKMLKPGGVFMVIDHMSAPGRGMADTDKLHRIDPETVKKQAKAAGFEFVGESRVLINTIDPLTVPVFNASIRGRTSQFAFKFRKPMR</sequence>
<dbReference type="EMBL" id="CP042306">
    <property type="protein sequence ID" value="QDZ08009.1"/>
    <property type="molecule type" value="Genomic_DNA"/>
</dbReference>
<keyword evidence="1" id="KW-0732">Signal</keyword>
<keyword evidence="3" id="KW-1185">Reference proteome</keyword>
<evidence type="ECO:0000313" key="2">
    <source>
        <dbReference type="EMBL" id="QDZ08009.1"/>
    </source>
</evidence>
<gene>
    <name evidence="2" type="ORF">FPZ24_11390</name>
</gene>
<dbReference type="GO" id="GO:0008168">
    <property type="term" value="F:methyltransferase activity"/>
    <property type="evidence" value="ECO:0007669"/>
    <property type="project" value="UniProtKB-KW"/>
</dbReference>
<dbReference type="GO" id="GO:0032259">
    <property type="term" value="P:methylation"/>
    <property type="evidence" value="ECO:0007669"/>
    <property type="project" value="UniProtKB-KW"/>
</dbReference>
<protein>
    <submittedName>
        <fullName evidence="2">Class I SAM-dependent methyltransferase</fullName>
    </submittedName>
</protein>
<dbReference type="AlphaFoldDB" id="A0A5B8LJG4"/>
<dbReference type="InterPro" id="IPR029063">
    <property type="entry name" value="SAM-dependent_MTases_sf"/>
</dbReference>
<dbReference type="OrthoDB" id="9342567at2"/>
<dbReference type="SUPFAM" id="SSF53335">
    <property type="entry name" value="S-adenosyl-L-methionine-dependent methyltransferases"/>
    <property type="match status" value="1"/>
</dbReference>
<feature type="signal peptide" evidence="1">
    <location>
        <begin position="1"/>
        <end position="25"/>
    </location>
</feature>